<sequence>QPQKHHWKKSPGAIKTNFDVAVFRESSCCVAELIAARRALEFEDELHMSGFEFGGEARNIVTTLSAEGLIFQLLVRSWRILSCGLELSKLLA</sequence>
<organism evidence="1 2">
    <name type="scientific">Cinchona calisaya</name>
    <dbReference type="NCBI Taxonomy" id="153742"/>
    <lineage>
        <taxon>Eukaryota</taxon>
        <taxon>Viridiplantae</taxon>
        <taxon>Streptophyta</taxon>
        <taxon>Embryophyta</taxon>
        <taxon>Tracheophyta</taxon>
        <taxon>Spermatophyta</taxon>
        <taxon>Magnoliopsida</taxon>
        <taxon>eudicotyledons</taxon>
        <taxon>Gunneridae</taxon>
        <taxon>Pentapetalae</taxon>
        <taxon>asterids</taxon>
        <taxon>lamiids</taxon>
        <taxon>Gentianales</taxon>
        <taxon>Rubiaceae</taxon>
        <taxon>Cinchonoideae</taxon>
        <taxon>Cinchoneae</taxon>
        <taxon>Cinchona</taxon>
    </lineage>
</organism>
<keyword evidence="2" id="KW-1185">Reference proteome</keyword>
<comment type="caution">
    <text evidence="1">The sequence shown here is derived from an EMBL/GenBank/DDBJ whole genome shotgun (WGS) entry which is preliminary data.</text>
</comment>
<dbReference type="Proteomes" id="UP001630127">
    <property type="component" value="Unassembled WGS sequence"/>
</dbReference>
<evidence type="ECO:0000313" key="1">
    <source>
        <dbReference type="EMBL" id="KAL3529599.1"/>
    </source>
</evidence>
<feature type="non-terminal residue" evidence="1">
    <location>
        <position position="1"/>
    </location>
</feature>
<gene>
    <name evidence="1" type="ORF">ACH5RR_008921</name>
</gene>
<accession>A0ABD3AD44</accession>
<reference evidence="1 2" key="1">
    <citation type="submission" date="2024-11" db="EMBL/GenBank/DDBJ databases">
        <title>A near-complete genome assembly of Cinchona calisaya.</title>
        <authorList>
            <person name="Lian D.C."/>
            <person name="Zhao X.W."/>
            <person name="Wei L."/>
        </authorList>
    </citation>
    <scope>NUCLEOTIDE SEQUENCE [LARGE SCALE GENOMIC DNA]</scope>
    <source>
        <tissue evidence="1">Nenye</tissue>
    </source>
</reference>
<evidence type="ECO:0008006" key="3">
    <source>
        <dbReference type="Google" id="ProtNLM"/>
    </source>
</evidence>
<dbReference type="AlphaFoldDB" id="A0ABD3AD44"/>
<name>A0ABD3AD44_9GENT</name>
<dbReference type="EMBL" id="JBJUIK010000004">
    <property type="protein sequence ID" value="KAL3529599.1"/>
    <property type="molecule type" value="Genomic_DNA"/>
</dbReference>
<protein>
    <recommendedName>
        <fullName evidence="3">RNase H type-1 domain-containing protein</fullName>
    </recommendedName>
</protein>
<proteinExistence type="predicted"/>
<evidence type="ECO:0000313" key="2">
    <source>
        <dbReference type="Proteomes" id="UP001630127"/>
    </source>
</evidence>